<reference evidence="2" key="1">
    <citation type="submission" date="2015-07" db="EMBL/GenBank/DDBJ databases">
        <title>Fjat-10036 dsm4.</title>
        <authorList>
            <person name="Liu B."/>
            <person name="Wang J."/>
            <person name="Zhu Y."/>
            <person name="Liu G."/>
            <person name="Chen Q."/>
            <person name="Chen Z."/>
            <person name="Lan J."/>
            <person name="Che J."/>
            <person name="Ge C."/>
            <person name="Shi H."/>
            <person name="Pan Z."/>
            <person name="Liu X."/>
        </authorList>
    </citation>
    <scope>NUCLEOTIDE SEQUENCE [LARGE SCALE GENOMIC DNA]</scope>
    <source>
        <strain evidence="2">DSM 4</strain>
    </source>
</reference>
<keyword evidence="2" id="KW-1185">Reference proteome</keyword>
<dbReference type="EMBL" id="LGUF01000007">
    <property type="protein sequence ID" value="KON89952.1"/>
    <property type="molecule type" value="Genomic_DNA"/>
</dbReference>
<dbReference type="Proteomes" id="UP000037109">
    <property type="component" value="Unassembled WGS sequence"/>
</dbReference>
<dbReference type="PATRIC" id="fig|1459.3.peg.5730"/>
<proteinExistence type="predicted"/>
<accession>A0A0M0GKF9</accession>
<protein>
    <submittedName>
        <fullName evidence="1">Uncharacterized protein</fullName>
    </submittedName>
</protein>
<name>A0A0M0GKF9_SPOGL</name>
<dbReference type="AlphaFoldDB" id="A0A0M0GKF9"/>
<evidence type="ECO:0000313" key="1">
    <source>
        <dbReference type="EMBL" id="KON89952.1"/>
    </source>
</evidence>
<comment type="caution">
    <text evidence="1">The sequence shown here is derived from an EMBL/GenBank/DDBJ whole genome shotgun (WGS) entry which is preliminary data.</text>
</comment>
<dbReference type="RefSeq" id="WP_053437317.1">
    <property type="nucleotide sequence ID" value="NZ_LGUF01000007.1"/>
</dbReference>
<evidence type="ECO:0000313" key="2">
    <source>
        <dbReference type="Proteomes" id="UP000037109"/>
    </source>
</evidence>
<dbReference type="OrthoDB" id="9151069at2"/>
<organism evidence="1 2">
    <name type="scientific">Sporosarcina globispora</name>
    <name type="common">Bacillus globisporus</name>
    <dbReference type="NCBI Taxonomy" id="1459"/>
    <lineage>
        <taxon>Bacteria</taxon>
        <taxon>Bacillati</taxon>
        <taxon>Bacillota</taxon>
        <taxon>Bacilli</taxon>
        <taxon>Bacillales</taxon>
        <taxon>Caryophanaceae</taxon>
        <taxon>Sporosarcina</taxon>
    </lineage>
</organism>
<gene>
    <name evidence="1" type="ORF">AF332_26085</name>
</gene>
<sequence length="72" mass="8495">MQKYPICIQVFLLPEPHRYAVCADEYIPIKEFYKGVFEEIFVFYHPFIRPKVIGVCQKVVSNKKDKDKSAVL</sequence>